<keyword evidence="5 7" id="KW-1133">Transmembrane helix</keyword>
<sequence>MRIIKLHSVFAILSTLSITSGSQTPSSFISGLDYFCVEVSCVRSNSSLNQNQTQNLYYVCINKVNLLSSRKESGRRNDSIEWIKSVDLKSISIVYNGNISAPRDNTEKLSTLLKRTYPNQTVINEDISKIFADSSCINYQSCPSVERKYSSEQMHKPAPRHDIITSIYAILWTLSLTAIGGNLAVIISRFADLYQCRSKDSSSDKVKKIHNITILNLAFADLMMGAYSMIGVVSTPIFLNQSSSKRKLAWVKSGLCKSLGLLNFASGQISISALILITSVRLYSVARPYKLANIKLIIGLIFGSWAFWSYVAHIPLLGSEVLREVFVEKIRVLYTDGVNTISQAYLKNMTNMVLKTIIQKHHLPVQGDFIMEESSWKESIWFARKVGLISKNSTVDFMGYFSQQTACTAKYLSSYYDKDYLFTMFIMFFNFFSFVYLVIAYGYIVHKSSTLATSAKFAQFLLCGKTASKNSQEPPLPVSEVENLKMQRKIFFIIITDLLCWIPICVISLSSIIFTSTMDECAARDFVNQNDHWFNYLVPLLTPINSSINPFLYSTGVWNFLRKKICT</sequence>
<feature type="transmembrane region" description="Helical" evidence="7">
    <location>
        <begin position="212"/>
        <end position="239"/>
    </location>
</feature>
<feature type="chain" id="PRO_5046217158" description="G-protein coupled receptors family 1 profile domain-containing protein" evidence="8">
    <location>
        <begin position="22"/>
        <end position="567"/>
    </location>
</feature>
<dbReference type="PROSITE" id="PS50262">
    <property type="entry name" value="G_PROTEIN_RECEP_F1_2"/>
    <property type="match status" value="1"/>
</dbReference>
<gene>
    <name evidence="10" type="ORF">CVLEPA_LOCUS10239</name>
</gene>
<evidence type="ECO:0000256" key="2">
    <source>
        <dbReference type="ARBA" id="ARBA00022614"/>
    </source>
</evidence>
<accession>A0ABP0FK11</accession>
<evidence type="ECO:0000256" key="1">
    <source>
        <dbReference type="ARBA" id="ARBA00004370"/>
    </source>
</evidence>
<keyword evidence="6 7" id="KW-0472">Membrane</keyword>
<dbReference type="Gene3D" id="1.20.1070.10">
    <property type="entry name" value="Rhodopsin 7-helix transmembrane proteins"/>
    <property type="match status" value="2"/>
</dbReference>
<evidence type="ECO:0000256" key="7">
    <source>
        <dbReference type="SAM" id="Phobius"/>
    </source>
</evidence>
<evidence type="ECO:0000256" key="8">
    <source>
        <dbReference type="SAM" id="SignalP"/>
    </source>
</evidence>
<evidence type="ECO:0000313" key="11">
    <source>
        <dbReference type="Proteomes" id="UP001642483"/>
    </source>
</evidence>
<feature type="transmembrane region" description="Helical" evidence="7">
    <location>
        <begin position="490"/>
        <end position="513"/>
    </location>
</feature>
<proteinExistence type="predicted"/>
<dbReference type="EMBL" id="CAWYQH010000068">
    <property type="protein sequence ID" value="CAK8680004.1"/>
    <property type="molecule type" value="Genomic_DNA"/>
</dbReference>
<dbReference type="SUPFAM" id="SSF81321">
    <property type="entry name" value="Family A G protein-coupled receptor-like"/>
    <property type="match status" value="2"/>
</dbReference>
<dbReference type="PRINTS" id="PR00237">
    <property type="entry name" value="GPCRRHODOPSN"/>
</dbReference>
<dbReference type="Pfam" id="PF00001">
    <property type="entry name" value="7tm_1"/>
    <property type="match status" value="2"/>
</dbReference>
<keyword evidence="2" id="KW-0433">Leucine-rich repeat</keyword>
<comment type="caution">
    <text evidence="10">The sequence shown here is derived from an EMBL/GenBank/DDBJ whole genome shotgun (WGS) entry which is preliminary data.</text>
</comment>
<evidence type="ECO:0000256" key="4">
    <source>
        <dbReference type="ARBA" id="ARBA00022737"/>
    </source>
</evidence>
<feature type="transmembrane region" description="Helical" evidence="7">
    <location>
        <begin position="533"/>
        <end position="553"/>
    </location>
</feature>
<dbReference type="PANTHER" id="PTHR24372">
    <property type="entry name" value="GLYCOPROTEIN HORMONE RECEPTOR"/>
    <property type="match status" value="1"/>
</dbReference>
<evidence type="ECO:0000256" key="5">
    <source>
        <dbReference type="ARBA" id="ARBA00022989"/>
    </source>
</evidence>
<dbReference type="InterPro" id="IPR000276">
    <property type="entry name" value="GPCR_Rhodpsn"/>
</dbReference>
<dbReference type="PANTHER" id="PTHR24372:SF77">
    <property type="entry name" value="G-PROTEIN COUPLED RECEPTORS FAMILY 1 PROFILE DOMAIN-CONTAINING PROTEIN"/>
    <property type="match status" value="1"/>
</dbReference>
<feature type="domain" description="G-protein coupled receptors family 1 profile" evidence="9">
    <location>
        <begin position="181"/>
        <end position="553"/>
    </location>
</feature>
<feature type="transmembrane region" description="Helical" evidence="7">
    <location>
        <begin position="296"/>
        <end position="316"/>
    </location>
</feature>
<keyword evidence="3 7" id="KW-0812">Transmembrane</keyword>
<feature type="signal peptide" evidence="8">
    <location>
        <begin position="1"/>
        <end position="21"/>
    </location>
</feature>
<reference evidence="10 11" key="1">
    <citation type="submission" date="2024-02" db="EMBL/GenBank/DDBJ databases">
        <authorList>
            <person name="Daric V."/>
            <person name="Darras S."/>
        </authorList>
    </citation>
    <scope>NUCLEOTIDE SEQUENCE [LARGE SCALE GENOMIC DNA]</scope>
</reference>
<feature type="transmembrane region" description="Helical" evidence="7">
    <location>
        <begin position="259"/>
        <end position="284"/>
    </location>
</feature>
<keyword evidence="8" id="KW-0732">Signal</keyword>
<keyword evidence="11" id="KW-1185">Reference proteome</keyword>
<dbReference type="InterPro" id="IPR017452">
    <property type="entry name" value="GPCR_Rhodpsn_7TM"/>
</dbReference>
<protein>
    <recommendedName>
        <fullName evidence="9">G-protein coupled receptors family 1 profile domain-containing protein</fullName>
    </recommendedName>
</protein>
<evidence type="ECO:0000256" key="3">
    <source>
        <dbReference type="ARBA" id="ARBA00022692"/>
    </source>
</evidence>
<feature type="transmembrane region" description="Helical" evidence="7">
    <location>
        <begin position="420"/>
        <end position="444"/>
    </location>
</feature>
<organism evidence="10 11">
    <name type="scientific">Clavelina lepadiformis</name>
    <name type="common">Light-bulb sea squirt</name>
    <name type="synonym">Ascidia lepadiformis</name>
    <dbReference type="NCBI Taxonomy" id="159417"/>
    <lineage>
        <taxon>Eukaryota</taxon>
        <taxon>Metazoa</taxon>
        <taxon>Chordata</taxon>
        <taxon>Tunicata</taxon>
        <taxon>Ascidiacea</taxon>
        <taxon>Aplousobranchia</taxon>
        <taxon>Clavelinidae</taxon>
        <taxon>Clavelina</taxon>
    </lineage>
</organism>
<keyword evidence="4" id="KW-0677">Repeat</keyword>
<evidence type="ECO:0000256" key="6">
    <source>
        <dbReference type="ARBA" id="ARBA00023136"/>
    </source>
</evidence>
<dbReference type="Proteomes" id="UP001642483">
    <property type="component" value="Unassembled WGS sequence"/>
</dbReference>
<name>A0ABP0FK11_CLALP</name>
<comment type="subcellular location">
    <subcellularLocation>
        <location evidence="1">Membrane</location>
    </subcellularLocation>
</comment>
<evidence type="ECO:0000313" key="10">
    <source>
        <dbReference type="EMBL" id="CAK8680004.1"/>
    </source>
</evidence>
<feature type="transmembrane region" description="Helical" evidence="7">
    <location>
        <begin position="167"/>
        <end position="191"/>
    </location>
</feature>
<evidence type="ECO:0000259" key="9">
    <source>
        <dbReference type="PROSITE" id="PS50262"/>
    </source>
</evidence>